<evidence type="ECO:0000313" key="2">
    <source>
        <dbReference type="Proteomes" id="UP000290378"/>
    </source>
</evidence>
<dbReference type="InterPro" id="IPR027417">
    <property type="entry name" value="P-loop_NTPase"/>
</dbReference>
<dbReference type="EMBL" id="NXII01000009">
    <property type="protein sequence ID" value="RXI40706.1"/>
    <property type="molecule type" value="Genomic_DNA"/>
</dbReference>
<name>A0A6M8NH94_9BACT</name>
<dbReference type="RefSeq" id="WP_129013656.1">
    <property type="nucleotide sequence ID" value="NZ_CBCSEI010000009.1"/>
</dbReference>
<accession>A0A6M8NH94</accession>
<dbReference type="Proteomes" id="UP000290378">
    <property type="component" value="Unassembled WGS sequence"/>
</dbReference>
<gene>
    <name evidence="1" type="ORF">CP963_07980</name>
</gene>
<organism evidence="1 2">
    <name type="scientific">Arcobacter cloacae</name>
    <dbReference type="NCBI Taxonomy" id="1054034"/>
    <lineage>
        <taxon>Bacteria</taxon>
        <taxon>Pseudomonadati</taxon>
        <taxon>Campylobacterota</taxon>
        <taxon>Epsilonproteobacteria</taxon>
        <taxon>Campylobacterales</taxon>
        <taxon>Arcobacteraceae</taxon>
        <taxon>Arcobacter</taxon>
    </lineage>
</organism>
<dbReference type="AlphaFoldDB" id="A0A6M8NH94"/>
<proteinExistence type="predicted"/>
<dbReference type="SUPFAM" id="SSF52540">
    <property type="entry name" value="P-loop containing nucleoside triphosphate hydrolases"/>
    <property type="match status" value="1"/>
</dbReference>
<keyword evidence="2" id="KW-1185">Reference proteome</keyword>
<comment type="caution">
    <text evidence="1">The sequence shown here is derived from an EMBL/GenBank/DDBJ whole genome shotgun (WGS) entry which is preliminary data.</text>
</comment>
<reference evidence="1 2" key="1">
    <citation type="submission" date="2017-09" db="EMBL/GenBank/DDBJ databases">
        <title>Genomics of the genus Arcobacter.</title>
        <authorList>
            <person name="Perez-Cataluna A."/>
            <person name="Figueras M.J."/>
            <person name="Salas-Masso N."/>
        </authorList>
    </citation>
    <scope>NUCLEOTIDE SEQUENCE [LARGE SCALE GENOMIC DNA]</scope>
    <source>
        <strain evidence="1 2">CECT 7834</strain>
    </source>
</reference>
<evidence type="ECO:0000313" key="1">
    <source>
        <dbReference type="EMBL" id="RXI40706.1"/>
    </source>
</evidence>
<sequence>MTYQKLGLKENPFRLTPPLDQSEIIWAGMNEVKTSIENRIKIALLTKASRIVLNWGAYGSGKTHASLYYSKTNRLEEMAKDNNVSPAKSIKITLPRSSNNIVQEFFRSFLGQYSLEDIFLDFKKIKAKFGEDKLNLMINAYSNDKSIEDVLKKLIDIESNTSEDFIKLKNYIYGDSTKGTLTSLGLPLGLNNDEQIANLMAAVISCITHDKEIYSSFIIWLDEFEDIDTVNKNLADRFTTFLRQFIDKTSNNLLLFLNFTQKTFMDMEDLSGYLGEALTSRAKAKIDFANPTLEESIVYIKDLCENELFKIEGKGSPFDNDETIKYVLENIGNLTARKINESFSIIFEMALIMDKEKITTDFIDEIKDEIIAWNN</sequence>
<protein>
    <submittedName>
        <fullName evidence="1">Uncharacterized protein</fullName>
    </submittedName>
</protein>